<dbReference type="InterPro" id="IPR008920">
    <property type="entry name" value="TF_FadR/GntR_C"/>
</dbReference>
<feature type="domain" description="HTH gntR-type" evidence="4">
    <location>
        <begin position="16"/>
        <end position="84"/>
    </location>
</feature>
<keyword evidence="1" id="KW-0805">Transcription regulation</keyword>
<evidence type="ECO:0000313" key="5">
    <source>
        <dbReference type="EMBL" id="MBE9668391.1"/>
    </source>
</evidence>
<gene>
    <name evidence="5" type="ORF">IRJ18_18620</name>
</gene>
<dbReference type="PRINTS" id="PR00035">
    <property type="entry name" value="HTHGNTR"/>
</dbReference>
<dbReference type="Pfam" id="PF07729">
    <property type="entry name" value="FCD"/>
    <property type="match status" value="1"/>
</dbReference>
<keyword evidence="2" id="KW-0238">DNA-binding</keyword>
<dbReference type="PROSITE" id="PS50949">
    <property type="entry name" value="HTH_GNTR"/>
    <property type="match status" value="1"/>
</dbReference>
<name>A0ABR9XLX4_9SPHI</name>
<reference evidence="5 6" key="1">
    <citation type="submission" date="2020-10" db="EMBL/GenBank/DDBJ databases">
        <title>Mucilaginibacter mali sp. nov., isolated from rhizosphere soil of apple orchard.</title>
        <authorList>
            <person name="Lee J.-S."/>
            <person name="Kim H.S."/>
            <person name="Kim J.-S."/>
        </authorList>
    </citation>
    <scope>NUCLEOTIDE SEQUENCE [LARGE SCALE GENOMIC DNA]</scope>
    <source>
        <strain evidence="5 6">KCTC 23157</strain>
    </source>
</reference>
<evidence type="ECO:0000256" key="2">
    <source>
        <dbReference type="ARBA" id="ARBA00023125"/>
    </source>
</evidence>
<sequence length="235" mass="27197">MDVDNLSKDLERISTETMADIVELRLREFFKKKSFKPGDALPKEMELVAALGVSRNVVREALSRLRMLGMIETRKKRGMILARPDILGTFERVLDPLIIDDHILQDLFELRLVLEMGLADLLFLRKTDKDIAELEKIAEDESHEGENKFRVKNEIAFHGKLYEMSGNNTLKRFQVMLMPVFGYVTTLEKRDEYKVGKVNHKDLVQILKTGTKEDFKAGMYEHLKPHFDSLAKKKS</sequence>
<dbReference type="SUPFAM" id="SSF46785">
    <property type="entry name" value="Winged helix' DNA-binding domain"/>
    <property type="match status" value="1"/>
</dbReference>
<dbReference type="Gene3D" id="1.20.120.530">
    <property type="entry name" value="GntR ligand-binding domain-like"/>
    <property type="match status" value="1"/>
</dbReference>
<accession>A0ABR9XLX4</accession>
<dbReference type="Proteomes" id="UP000632774">
    <property type="component" value="Unassembled WGS sequence"/>
</dbReference>
<evidence type="ECO:0000259" key="4">
    <source>
        <dbReference type="PROSITE" id="PS50949"/>
    </source>
</evidence>
<keyword evidence="6" id="KW-1185">Reference proteome</keyword>
<protein>
    <submittedName>
        <fullName evidence="5">FadR family transcriptional regulator</fullName>
    </submittedName>
</protein>
<dbReference type="CDD" id="cd07377">
    <property type="entry name" value="WHTH_GntR"/>
    <property type="match status" value="1"/>
</dbReference>
<dbReference type="InterPro" id="IPR036388">
    <property type="entry name" value="WH-like_DNA-bd_sf"/>
</dbReference>
<evidence type="ECO:0000256" key="1">
    <source>
        <dbReference type="ARBA" id="ARBA00023015"/>
    </source>
</evidence>
<dbReference type="InterPro" id="IPR000524">
    <property type="entry name" value="Tscrpt_reg_HTH_GntR"/>
</dbReference>
<dbReference type="Gene3D" id="1.10.10.10">
    <property type="entry name" value="Winged helix-like DNA-binding domain superfamily/Winged helix DNA-binding domain"/>
    <property type="match status" value="1"/>
</dbReference>
<comment type="caution">
    <text evidence="5">The sequence shown here is derived from an EMBL/GenBank/DDBJ whole genome shotgun (WGS) entry which is preliminary data.</text>
</comment>
<evidence type="ECO:0000256" key="3">
    <source>
        <dbReference type="ARBA" id="ARBA00023163"/>
    </source>
</evidence>
<dbReference type="InterPro" id="IPR011711">
    <property type="entry name" value="GntR_C"/>
</dbReference>
<dbReference type="PANTHER" id="PTHR43537">
    <property type="entry name" value="TRANSCRIPTIONAL REGULATOR, GNTR FAMILY"/>
    <property type="match status" value="1"/>
</dbReference>
<dbReference type="PANTHER" id="PTHR43537:SF5">
    <property type="entry name" value="UXU OPERON TRANSCRIPTIONAL REGULATOR"/>
    <property type="match status" value="1"/>
</dbReference>
<dbReference type="RefSeq" id="WP_194107793.1">
    <property type="nucleotide sequence ID" value="NZ_JADFFM010000002.1"/>
</dbReference>
<proteinExistence type="predicted"/>
<dbReference type="Pfam" id="PF00392">
    <property type="entry name" value="GntR"/>
    <property type="match status" value="1"/>
</dbReference>
<dbReference type="EMBL" id="JADFFM010000002">
    <property type="protein sequence ID" value="MBE9668391.1"/>
    <property type="molecule type" value="Genomic_DNA"/>
</dbReference>
<dbReference type="SUPFAM" id="SSF48008">
    <property type="entry name" value="GntR ligand-binding domain-like"/>
    <property type="match status" value="1"/>
</dbReference>
<organism evidence="5 6">
    <name type="scientific">Mucilaginibacter boryungensis</name>
    <dbReference type="NCBI Taxonomy" id="768480"/>
    <lineage>
        <taxon>Bacteria</taxon>
        <taxon>Pseudomonadati</taxon>
        <taxon>Bacteroidota</taxon>
        <taxon>Sphingobacteriia</taxon>
        <taxon>Sphingobacteriales</taxon>
        <taxon>Sphingobacteriaceae</taxon>
        <taxon>Mucilaginibacter</taxon>
    </lineage>
</organism>
<dbReference type="SMART" id="SM00345">
    <property type="entry name" value="HTH_GNTR"/>
    <property type="match status" value="1"/>
</dbReference>
<keyword evidence="3" id="KW-0804">Transcription</keyword>
<dbReference type="InterPro" id="IPR036390">
    <property type="entry name" value="WH_DNA-bd_sf"/>
</dbReference>
<dbReference type="SMART" id="SM00895">
    <property type="entry name" value="FCD"/>
    <property type="match status" value="1"/>
</dbReference>
<evidence type="ECO:0000313" key="6">
    <source>
        <dbReference type="Proteomes" id="UP000632774"/>
    </source>
</evidence>